<dbReference type="GO" id="GO:0008198">
    <property type="term" value="F:ferrous iron binding"/>
    <property type="evidence" value="ECO:0007669"/>
    <property type="project" value="TreeGrafter"/>
</dbReference>
<dbReference type="Proteomes" id="UP000188235">
    <property type="component" value="Chromosome"/>
</dbReference>
<proteinExistence type="predicted"/>
<evidence type="ECO:0000259" key="7">
    <source>
        <dbReference type="PROSITE" id="PS50905"/>
    </source>
</evidence>
<dbReference type="KEGG" id="tfa:BW733_16835"/>
<evidence type="ECO:0000256" key="3">
    <source>
        <dbReference type="ARBA" id="ARBA00023002"/>
    </source>
</evidence>
<feature type="binding site" evidence="5">
    <location>
        <position position="54"/>
    </location>
    <ligand>
        <name>Fe cation</name>
        <dbReference type="ChEBI" id="CHEBI:24875"/>
        <label>1</label>
    </ligand>
</feature>
<evidence type="ECO:0000313" key="9">
    <source>
        <dbReference type="Proteomes" id="UP000188235"/>
    </source>
</evidence>
<dbReference type="InterPro" id="IPR009078">
    <property type="entry name" value="Ferritin-like_SF"/>
</dbReference>
<dbReference type="InterPro" id="IPR009040">
    <property type="entry name" value="Ferritin-like_diiron"/>
</dbReference>
<feature type="binding site" evidence="5">
    <location>
        <position position="18"/>
    </location>
    <ligand>
        <name>Fe cation</name>
        <dbReference type="ChEBI" id="CHEBI:24875"/>
        <label>1</label>
    </ligand>
</feature>
<dbReference type="InterPro" id="IPR008331">
    <property type="entry name" value="Ferritin_DPS_dom"/>
</dbReference>
<keyword evidence="9" id="KW-1185">Reference proteome</keyword>
<dbReference type="PANTHER" id="PTHR11431">
    <property type="entry name" value="FERRITIN"/>
    <property type="match status" value="1"/>
</dbReference>
<accession>A0A1Q2D1I9</accession>
<keyword evidence="1 6" id="KW-0409">Iron storage</keyword>
<dbReference type="PANTHER" id="PTHR11431:SF127">
    <property type="entry name" value="BACTERIAL NON-HEME FERRITIN"/>
    <property type="match status" value="1"/>
</dbReference>
<dbReference type="SUPFAM" id="SSF47240">
    <property type="entry name" value="Ferritin-like"/>
    <property type="match status" value="1"/>
</dbReference>
<dbReference type="GO" id="GO:0004322">
    <property type="term" value="F:ferroxidase activity"/>
    <property type="evidence" value="ECO:0007669"/>
    <property type="project" value="TreeGrafter"/>
</dbReference>
<evidence type="ECO:0000256" key="6">
    <source>
        <dbReference type="RuleBase" id="RU361145"/>
    </source>
</evidence>
<keyword evidence="4 5" id="KW-0408">Iron</keyword>
<gene>
    <name evidence="8" type="ORF">BW733_16835</name>
</gene>
<reference evidence="8 9" key="1">
    <citation type="journal article" date="2008" name="Int. J. Syst. Evol. Microbiol.">
        <title>Tessaracoccus flavescens sp. nov., isolated from marine sediment.</title>
        <authorList>
            <person name="Lee D.W."/>
            <person name="Lee S.D."/>
        </authorList>
    </citation>
    <scope>NUCLEOTIDE SEQUENCE [LARGE SCALE GENOMIC DNA]</scope>
    <source>
        <strain evidence="8 9">SST-39T</strain>
    </source>
</reference>
<dbReference type="AlphaFoldDB" id="A0A1Q2D1I9"/>
<dbReference type="Gene3D" id="1.20.1260.10">
    <property type="match status" value="1"/>
</dbReference>
<keyword evidence="2 5" id="KW-0479">Metal-binding</keyword>
<feature type="binding site" evidence="5">
    <location>
        <position position="95"/>
    </location>
    <ligand>
        <name>Fe cation</name>
        <dbReference type="ChEBI" id="CHEBI:24875"/>
        <label>1</label>
    </ligand>
</feature>
<evidence type="ECO:0000256" key="4">
    <source>
        <dbReference type="ARBA" id="ARBA00023004"/>
    </source>
</evidence>
<protein>
    <recommendedName>
        <fullName evidence="6">Ferritin</fullName>
    </recommendedName>
</protein>
<dbReference type="EMBL" id="CP019607">
    <property type="protein sequence ID" value="AQP52238.1"/>
    <property type="molecule type" value="Genomic_DNA"/>
</dbReference>
<evidence type="ECO:0000313" key="8">
    <source>
        <dbReference type="EMBL" id="AQP52238.1"/>
    </source>
</evidence>
<evidence type="ECO:0000256" key="5">
    <source>
        <dbReference type="PIRSR" id="PIRSR601519-1"/>
    </source>
</evidence>
<feature type="domain" description="Ferritin-like diiron" evidence="7">
    <location>
        <begin position="1"/>
        <end position="146"/>
    </location>
</feature>
<dbReference type="RefSeq" id="WP_077352287.1">
    <property type="nucleotide sequence ID" value="NZ_CP019607.1"/>
</dbReference>
<dbReference type="InterPro" id="IPR041719">
    <property type="entry name" value="Ferritin_prok"/>
</dbReference>
<dbReference type="GO" id="GO:0008199">
    <property type="term" value="F:ferric iron binding"/>
    <property type="evidence" value="ECO:0007669"/>
    <property type="project" value="InterPro"/>
</dbReference>
<dbReference type="GO" id="GO:0006826">
    <property type="term" value="P:iron ion transport"/>
    <property type="evidence" value="ECO:0007669"/>
    <property type="project" value="InterPro"/>
</dbReference>
<dbReference type="PROSITE" id="PS50905">
    <property type="entry name" value="FERRITIN_LIKE"/>
    <property type="match status" value="1"/>
</dbReference>
<dbReference type="InterPro" id="IPR001519">
    <property type="entry name" value="Ferritin"/>
</dbReference>
<evidence type="ECO:0000256" key="2">
    <source>
        <dbReference type="ARBA" id="ARBA00022723"/>
    </source>
</evidence>
<name>A0A1Q2D1I9_9ACTN</name>
<evidence type="ECO:0000256" key="1">
    <source>
        <dbReference type="ARBA" id="ARBA00022434"/>
    </source>
</evidence>
<sequence>MKLTGKLMEAINDQVTLEMEAAVVYRQLAIEMEVIDLPGIAGWFRAQSDEEIVHCEKFIAHMVDRDAHPAFKAMPAVTVEVDSVLDAFTAALKHEQKVSEAIRELYRIAQAEGDIDAIPLLNWFVDEQLEEEATVSEIVGRVSLIGDDGPGLLRLDSELGDRTSAGTEPA</sequence>
<dbReference type="CDD" id="cd01055">
    <property type="entry name" value="Nonheme_Ferritin"/>
    <property type="match status" value="1"/>
</dbReference>
<keyword evidence="3" id="KW-0560">Oxidoreductase</keyword>
<feature type="binding site" evidence="5">
    <location>
        <position position="51"/>
    </location>
    <ligand>
        <name>Fe cation</name>
        <dbReference type="ChEBI" id="CHEBI:24875"/>
        <label>1</label>
    </ligand>
</feature>
<dbReference type="GO" id="GO:0006879">
    <property type="term" value="P:intracellular iron ion homeostasis"/>
    <property type="evidence" value="ECO:0007669"/>
    <property type="project" value="UniProtKB-KW"/>
</dbReference>
<dbReference type="GO" id="GO:0005829">
    <property type="term" value="C:cytosol"/>
    <property type="evidence" value="ECO:0007669"/>
    <property type="project" value="TreeGrafter"/>
</dbReference>
<organism evidence="8 9">
    <name type="scientific">Tessaracoccus flavescens</name>
    <dbReference type="NCBI Taxonomy" id="399497"/>
    <lineage>
        <taxon>Bacteria</taxon>
        <taxon>Bacillati</taxon>
        <taxon>Actinomycetota</taxon>
        <taxon>Actinomycetes</taxon>
        <taxon>Propionibacteriales</taxon>
        <taxon>Propionibacteriaceae</taxon>
        <taxon>Tessaracoccus</taxon>
    </lineage>
</organism>
<dbReference type="OrthoDB" id="9801481at2"/>
<dbReference type="STRING" id="399497.BW733_16835"/>
<feature type="binding site" evidence="5">
    <location>
        <position position="128"/>
    </location>
    <ligand>
        <name>Fe cation</name>
        <dbReference type="ChEBI" id="CHEBI:24875"/>
        <label>1</label>
    </ligand>
</feature>
<dbReference type="Pfam" id="PF00210">
    <property type="entry name" value="Ferritin"/>
    <property type="match status" value="1"/>
</dbReference>
<dbReference type="InterPro" id="IPR012347">
    <property type="entry name" value="Ferritin-like"/>
</dbReference>